<comment type="caution">
    <text evidence="1">The sequence shown here is derived from an EMBL/GenBank/DDBJ whole genome shotgun (WGS) entry which is preliminary data.</text>
</comment>
<reference evidence="1 2" key="1">
    <citation type="journal article" date="2024" name="Ann. Entomol. Soc. Am.">
        <title>Genomic analyses of the southern and eastern yellowjacket wasps (Hymenoptera: Vespidae) reveal evolutionary signatures of social life.</title>
        <authorList>
            <person name="Catto M.A."/>
            <person name="Caine P.B."/>
            <person name="Orr S.E."/>
            <person name="Hunt B.G."/>
            <person name="Goodisman M.A.D."/>
        </authorList>
    </citation>
    <scope>NUCLEOTIDE SEQUENCE [LARGE SCALE GENOMIC DNA]</scope>
    <source>
        <strain evidence="1">233</strain>
        <tissue evidence="1">Head and thorax</tissue>
    </source>
</reference>
<dbReference type="EMBL" id="JAUDFV010000166">
    <property type="protein sequence ID" value="KAL2712377.1"/>
    <property type="molecule type" value="Genomic_DNA"/>
</dbReference>
<proteinExistence type="predicted"/>
<accession>A0ABD1ZW08</accession>
<protein>
    <submittedName>
        <fullName evidence="1">Uncharacterized protein</fullName>
    </submittedName>
</protein>
<name>A0ABD1ZW08_VESSQ</name>
<dbReference type="AlphaFoldDB" id="A0ABD1ZW08"/>
<evidence type="ECO:0000313" key="2">
    <source>
        <dbReference type="Proteomes" id="UP001607302"/>
    </source>
</evidence>
<gene>
    <name evidence="1" type="ORF">V1478_017900</name>
</gene>
<keyword evidence="2" id="KW-1185">Reference proteome</keyword>
<evidence type="ECO:0000313" key="1">
    <source>
        <dbReference type="EMBL" id="KAL2712377.1"/>
    </source>
</evidence>
<sequence length="75" mass="8644">MGNSQGIMSTDPGQPFITDLHRDKKRILHNRCSKICITQEYEYKSDKKIWSVPKYLQFAGTGWSVVAIKDPNENE</sequence>
<organism evidence="1 2">
    <name type="scientific">Vespula squamosa</name>
    <name type="common">Southern yellow jacket</name>
    <name type="synonym">Wasp</name>
    <dbReference type="NCBI Taxonomy" id="30214"/>
    <lineage>
        <taxon>Eukaryota</taxon>
        <taxon>Metazoa</taxon>
        <taxon>Ecdysozoa</taxon>
        <taxon>Arthropoda</taxon>
        <taxon>Hexapoda</taxon>
        <taxon>Insecta</taxon>
        <taxon>Pterygota</taxon>
        <taxon>Neoptera</taxon>
        <taxon>Endopterygota</taxon>
        <taxon>Hymenoptera</taxon>
        <taxon>Apocrita</taxon>
        <taxon>Aculeata</taxon>
        <taxon>Vespoidea</taxon>
        <taxon>Vespidae</taxon>
        <taxon>Vespinae</taxon>
        <taxon>Vespula</taxon>
    </lineage>
</organism>
<dbReference type="Proteomes" id="UP001607302">
    <property type="component" value="Unassembled WGS sequence"/>
</dbReference>